<gene>
    <name evidence="1" type="ORF">ACFFIA_04975</name>
</gene>
<proteinExistence type="predicted"/>
<comment type="caution">
    <text evidence="1">The sequence shown here is derived from an EMBL/GenBank/DDBJ whole genome shotgun (WGS) entry which is preliminary data.</text>
</comment>
<organism evidence="1 2">
    <name type="scientific">Phytohabitans kaempferiae</name>
    <dbReference type="NCBI Taxonomy" id="1620943"/>
    <lineage>
        <taxon>Bacteria</taxon>
        <taxon>Bacillati</taxon>
        <taxon>Actinomycetota</taxon>
        <taxon>Actinomycetes</taxon>
        <taxon>Micromonosporales</taxon>
        <taxon>Micromonosporaceae</taxon>
    </lineage>
</organism>
<sequence length="70" mass="7651">MTSKEQLLDLVEHLDEAQAAEVLDLLAARFPERTAERELPGFVGMGHSGHGDLGRRAKEIVRKELGGRAA</sequence>
<evidence type="ECO:0000313" key="1">
    <source>
        <dbReference type="EMBL" id="MFC0527006.1"/>
    </source>
</evidence>
<accession>A0ABV6LX58</accession>
<evidence type="ECO:0000313" key="2">
    <source>
        <dbReference type="Proteomes" id="UP001589867"/>
    </source>
</evidence>
<name>A0ABV6LX58_9ACTN</name>
<dbReference type="Proteomes" id="UP001589867">
    <property type="component" value="Unassembled WGS sequence"/>
</dbReference>
<keyword evidence="2" id="KW-1185">Reference proteome</keyword>
<reference evidence="1 2" key="1">
    <citation type="submission" date="2024-09" db="EMBL/GenBank/DDBJ databases">
        <authorList>
            <person name="Sun Q."/>
            <person name="Mori K."/>
        </authorList>
    </citation>
    <scope>NUCLEOTIDE SEQUENCE [LARGE SCALE GENOMIC DNA]</scope>
    <source>
        <strain evidence="1 2">TBRC 3947</strain>
    </source>
</reference>
<protein>
    <submittedName>
        <fullName evidence="1">Uncharacterized protein</fullName>
    </submittedName>
</protein>
<dbReference type="RefSeq" id="WP_377246044.1">
    <property type="nucleotide sequence ID" value="NZ_JBHLUH010000005.1"/>
</dbReference>
<dbReference type="EMBL" id="JBHLUH010000005">
    <property type="protein sequence ID" value="MFC0527006.1"/>
    <property type="molecule type" value="Genomic_DNA"/>
</dbReference>